<keyword evidence="3" id="KW-0472">Membrane</keyword>
<proteinExistence type="predicted"/>
<evidence type="ECO:0000256" key="4">
    <source>
        <dbReference type="SAM" id="SignalP"/>
    </source>
</evidence>
<evidence type="ECO:0000313" key="7">
    <source>
        <dbReference type="Proteomes" id="UP001197974"/>
    </source>
</evidence>
<dbReference type="InterPro" id="IPR025645">
    <property type="entry name" value="DUF4349"/>
</dbReference>
<feature type="compositionally biased region" description="Basic and acidic residues" evidence="2">
    <location>
        <begin position="36"/>
        <end position="49"/>
    </location>
</feature>
<dbReference type="PROSITE" id="PS51257">
    <property type="entry name" value="PROKAR_LIPOPROTEIN"/>
    <property type="match status" value="1"/>
</dbReference>
<dbReference type="Proteomes" id="UP001197974">
    <property type="component" value="Chromosome"/>
</dbReference>
<feature type="chain" id="PRO_5047156115" evidence="4">
    <location>
        <begin position="22"/>
        <end position="297"/>
    </location>
</feature>
<evidence type="ECO:0000256" key="2">
    <source>
        <dbReference type="SAM" id="MobiDB-lite"/>
    </source>
</evidence>
<organism evidence="6 7">
    <name type="scientific">Bacillus carboniphilus</name>
    <dbReference type="NCBI Taxonomy" id="86663"/>
    <lineage>
        <taxon>Bacteria</taxon>
        <taxon>Bacillati</taxon>
        <taxon>Bacillota</taxon>
        <taxon>Bacilli</taxon>
        <taxon>Bacillales</taxon>
        <taxon>Bacillaceae</taxon>
        <taxon>Bacillus</taxon>
    </lineage>
</organism>
<sequence length="297" mass="34081">MKIILKLFIGLSILMVFVGCSNDQSEVSDEAPYTTEESHSKVVEHKDEQLTNDQELAENNETVSEKKIIYNAFLDVEMKDYEQTIQELKTEATNLGGYVLNVNTIENDNERRKEGNVTFRIPEGEFQSFLEIVKGKSVKVNHQSESATDVTEEYVDLESRLKSKQAVEKRLNDYLQEAENVEDLLSISKELERVQQEIEQLKGRIQYLENQTSYATVDLRAVETKANIPGQDDLNTWERTKQTFLESMNKLLAFASNVVVFLVGYLPIIILITVIGIGGVWISKWWIKKSKSRQKMD</sequence>
<dbReference type="RefSeq" id="WP_226539738.1">
    <property type="nucleotide sequence ID" value="NZ_CP129013.1"/>
</dbReference>
<feature type="signal peptide" evidence="4">
    <location>
        <begin position="1"/>
        <end position="21"/>
    </location>
</feature>
<accession>A0ABY9JV42</accession>
<keyword evidence="3" id="KW-1133">Transmembrane helix</keyword>
<dbReference type="EMBL" id="CP129013">
    <property type="protein sequence ID" value="WLR43271.1"/>
    <property type="molecule type" value="Genomic_DNA"/>
</dbReference>
<dbReference type="Pfam" id="PF14257">
    <property type="entry name" value="DUF4349"/>
    <property type="match status" value="1"/>
</dbReference>
<feature type="coiled-coil region" evidence="1">
    <location>
        <begin position="164"/>
        <end position="211"/>
    </location>
</feature>
<reference evidence="6 7" key="1">
    <citation type="submission" date="2023-06" db="EMBL/GenBank/DDBJ databases">
        <title>Five Gram-positive bacteria isolated from mangrove sediments in Shenzhen, Guangdong, China.</title>
        <authorList>
            <person name="Yu S."/>
            <person name="Zheng W."/>
            <person name="Huang Y."/>
        </authorList>
    </citation>
    <scope>NUCLEOTIDE SEQUENCE [LARGE SCALE GENOMIC DNA]</scope>
    <source>
        <strain evidence="6 7">SaN35-3</strain>
    </source>
</reference>
<keyword evidence="3" id="KW-0812">Transmembrane</keyword>
<feature type="domain" description="DUF4349" evidence="5">
    <location>
        <begin position="66"/>
        <end position="277"/>
    </location>
</feature>
<evidence type="ECO:0000259" key="5">
    <source>
        <dbReference type="Pfam" id="PF14257"/>
    </source>
</evidence>
<keyword evidence="7" id="KW-1185">Reference proteome</keyword>
<keyword evidence="1" id="KW-0175">Coiled coil</keyword>
<feature type="transmembrane region" description="Helical" evidence="3">
    <location>
        <begin position="258"/>
        <end position="287"/>
    </location>
</feature>
<feature type="region of interest" description="Disordered" evidence="2">
    <location>
        <begin position="25"/>
        <end position="55"/>
    </location>
</feature>
<evidence type="ECO:0000256" key="3">
    <source>
        <dbReference type="SAM" id="Phobius"/>
    </source>
</evidence>
<protein>
    <submittedName>
        <fullName evidence="6">DUF4349 domain-containing protein</fullName>
    </submittedName>
</protein>
<gene>
    <name evidence="6" type="ORF">LC087_03495</name>
</gene>
<keyword evidence="4" id="KW-0732">Signal</keyword>
<evidence type="ECO:0000313" key="6">
    <source>
        <dbReference type="EMBL" id="WLR43271.1"/>
    </source>
</evidence>
<name>A0ABY9JV42_9BACI</name>
<evidence type="ECO:0000256" key="1">
    <source>
        <dbReference type="SAM" id="Coils"/>
    </source>
</evidence>